<dbReference type="AlphaFoldDB" id="A0A8S1MLR4"/>
<evidence type="ECO:0000313" key="2">
    <source>
        <dbReference type="Proteomes" id="UP000688137"/>
    </source>
</evidence>
<reference evidence="1" key="1">
    <citation type="submission" date="2021-01" db="EMBL/GenBank/DDBJ databases">
        <authorList>
            <consortium name="Genoscope - CEA"/>
            <person name="William W."/>
        </authorList>
    </citation>
    <scope>NUCLEOTIDE SEQUENCE</scope>
</reference>
<comment type="caution">
    <text evidence="1">The sequence shown here is derived from an EMBL/GenBank/DDBJ whole genome shotgun (WGS) entry which is preliminary data.</text>
</comment>
<keyword evidence="2" id="KW-1185">Reference proteome</keyword>
<evidence type="ECO:0000313" key="1">
    <source>
        <dbReference type="EMBL" id="CAD8081388.1"/>
    </source>
</evidence>
<protein>
    <submittedName>
        <fullName evidence="1">Uncharacterized protein</fullName>
    </submittedName>
</protein>
<proteinExistence type="predicted"/>
<dbReference type="EMBL" id="CAJJDM010000067">
    <property type="protein sequence ID" value="CAD8081388.1"/>
    <property type="molecule type" value="Genomic_DNA"/>
</dbReference>
<gene>
    <name evidence="1" type="ORF">PPRIM_AZ9-3.1.T0650216</name>
</gene>
<organism evidence="1 2">
    <name type="scientific">Paramecium primaurelia</name>
    <dbReference type="NCBI Taxonomy" id="5886"/>
    <lineage>
        <taxon>Eukaryota</taxon>
        <taxon>Sar</taxon>
        <taxon>Alveolata</taxon>
        <taxon>Ciliophora</taxon>
        <taxon>Intramacronucleata</taxon>
        <taxon>Oligohymenophorea</taxon>
        <taxon>Peniculida</taxon>
        <taxon>Parameciidae</taxon>
        <taxon>Paramecium</taxon>
    </lineage>
</organism>
<sequence length="250" mass="29686">MILNLLNETIGGLQVLLRHKEIYTALVHTNQPIDTPIEELDTQIIKMVEETPKFPIDFEMFSFTKTFCDAEFITGNQIMQFDDTMWPEFYRSKKDFQEIKKQENLIRKNFVISKKLSPLQIHTHPFFKQPHYTNFITTNPNIQESKSEDFGVHNKIVPAFSNFYDAAQYFRTLIKQEDRVYYDVGPQCLHQVLDLLDLYIVTIYSGQLDDKFKVGKMPNFDIIFKKFKLTYKSQIYPQHKGHMQFLVFEK</sequence>
<accession>A0A8S1MLR4</accession>
<dbReference type="OMA" id="FPIDFEM"/>
<dbReference type="Proteomes" id="UP000688137">
    <property type="component" value="Unassembled WGS sequence"/>
</dbReference>
<name>A0A8S1MLR4_PARPR</name>